<dbReference type="SUPFAM" id="SSF53067">
    <property type="entry name" value="Actin-like ATPase domain"/>
    <property type="match status" value="1"/>
</dbReference>
<evidence type="ECO:0000256" key="3">
    <source>
        <dbReference type="ARBA" id="ARBA00022840"/>
    </source>
</evidence>
<keyword evidence="3" id="KW-0067">ATP-binding</keyword>
<keyword evidence="2" id="KW-0547">Nucleotide-binding</keyword>
<dbReference type="GO" id="GO:0005524">
    <property type="term" value="F:ATP binding"/>
    <property type="evidence" value="ECO:0007669"/>
    <property type="project" value="UniProtKB-KW"/>
</dbReference>
<keyword evidence="5" id="KW-1185">Reference proteome</keyword>
<dbReference type="Proteomes" id="UP000887577">
    <property type="component" value="Unplaced"/>
</dbReference>
<organism evidence="5 6">
    <name type="scientific">Panagrolaimus superbus</name>
    <dbReference type="NCBI Taxonomy" id="310955"/>
    <lineage>
        <taxon>Eukaryota</taxon>
        <taxon>Metazoa</taxon>
        <taxon>Ecdysozoa</taxon>
        <taxon>Nematoda</taxon>
        <taxon>Chromadorea</taxon>
        <taxon>Rhabditida</taxon>
        <taxon>Tylenchina</taxon>
        <taxon>Panagrolaimomorpha</taxon>
        <taxon>Panagrolaimoidea</taxon>
        <taxon>Panagrolaimidae</taxon>
        <taxon>Panagrolaimus</taxon>
    </lineage>
</organism>
<dbReference type="Gene3D" id="3.30.420.40">
    <property type="match status" value="1"/>
</dbReference>
<proteinExistence type="inferred from homology"/>
<name>A0A914YY73_9BILA</name>
<comment type="similarity">
    <text evidence="1">Belongs to the heat shock protein 70 family.</text>
</comment>
<evidence type="ECO:0000313" key="5">
    <source>
        <dbReference type="Proteomes" id="UP000887577"/>
    </source>
</evidence>
<dbReference type="WBParaSite" id="PSU_v2.g5450.t1">
    <property type="protein sequence ID" value="PSU_v2.g5450.t1"/>
    <property type="gene ID" value="PSU_v2.g5450"/>
</dbReference>
<evidence type="ECO:0000256" key="1">
    <source>
        <dbReference type="ARBA" id="ARBA00007381"/>
    </source>
</evidence>
<dbReference type="Pfam" id="PF00012">
    <property type="entry name" value="HSP70"/>
    <property type="match status" value="1"/>
</dbReference>
<sequence length="537" mass="61101">MFAGAYLLGSTGIRFKDRHSQKLLWLPGGAPVRGKLEPKMVGERAELVYQMVPGRMKNLVIINSNFGDFECIQTAADAGEKYADNVIVITPLLSRLTYALNDLAEFRNPPNDEVILVLTITSLFSEFIILRRDRNFQLYIAECISRKPGECMQIFLEIYKDCYPHATILLTQLDYADVANNIKNRFEPENCFIKIFKRWDFSLLYGGLFYAMNDEDFDPRYHIQNFASGIETTIGVYRSRKRHIILPDRSPIPCELHGIDGTPQPIQLFYFHEYLQVYERLVYQRRPASKNVIRATGSSRQVIGYVDEKGVPYAHPKNVAETQKSKDSGYDSATTSAVKSPKKEDVDSHLMAQPETFSPANAVEMKSANVKFIFENNVFAIEVYKNGVMERIENSEGNEWTPLYFSMATGVPEIGDNAKADYQKFPERVIYDVLKIIGKPMNEITIDPDWGFKLVEENNNIFFEIETPSGAARFPQELVLSVFMKTMKLQAASALNDIVLSEIRLSTNFKLSESQKAVFKKAAQKNTLEIFSFIVSG</sequence>
<evidence type="ECO:0000256" key="2">
    <source>
        <dbReference type="ARBA" id="ARBA00022741"/>
    </source>
</evidence>
<feature type="region of interest" description="Disordered" evidence="4">
    <location>
        <begin position="314"/>
        <end position="346"/>
    </location>
</feature>
<accession>A0A914YY73</accession>
<dbReference type="GO" id="GO:0140662">
    <property type="term" value="F:ATP-dependent protein folding chaperone"/>
    <property type="evidence" value="ECO:0007669"/>
    <property type="project" value="InterPro"/>
</dbReference>
<dbReference type="InterPro" id="IPR043129">
    <property type="entry name" value="ATPase_NBD"/>
</dbReference>
<dbReference type="AlphaFoldDB" id="A0A914YY73"/>
<evidence type="ECO:0000313" key="6">
    <source>
        <dbReference type="WBParaSite" id="PSU_v2.g5450.t1"/>
    </source>
</evidence>
<reference evidence="6" key="1">
    <citation type="submission" date="2022-11" db="UniProtKB">
        <authorList>
            <consortium name="WormBaseParasite"/>
        </authorList>
    </citation>
    <scope>IDENTIFICATION</scope>
</reference>
<dbReference type="InterPro" id="IPR013126">
    <property type="entry name" value="Hsp_70_fam"/>
</dbReference>
<protein>
    <submittedName>
        <fullName evidence="6">Uncharacterized protein</fullName>
    </submittedName>
</protein>
<evidence type="ECO:0000256" key="4">
    <source>
        <dbReference type="SAM" id="MobiDB-lite"/>
    </source>
</evidence>